<dbReference type="OMA" id="DFRFRTW"/>
<accession>N1PWD7</accession>
<dbReference type="EMBL" id="KB446537">
    <property type="protein sequence ID" value="EME46680.1"/>
    <property type="molecule type" value="Genomic_DNA"/>
</dbReference>
<dbReference type="AlphaFoldDB" id="N1PWD7"/>
<keyword evidence="4" id="KW-1185">Reference proteome</keyword>
<feature type="compositionally biased region" description="Polar residues" evidence="1">
    <location>
        <begin position="1"/>
        <end position="13"/>
    </location>
</feature>
<proteinExistence type="predicted"/>
<dbReference type="HOGENOM" id="CLU_842050_0_0_1"/>
<name>N1PWD7_DOTSN</name>
<feature type="region of interest" description="Disordered" evidence="1">
    <location>
        <begin position="1"/>
        <end position="24"/>
    </location>
</feature>
<dbReference type="Proteomes" id="UP000016933">
    <property type="component" value="Unassembled WGS sequence"/>
</dbReference>
<evidence type="ECO:0000313" key="4">
    <source>
        <dbReference type="Proteomes" id="UP000016933"/>
    </source>
</evidence>
<feature type="domain" description="H-type lectin" evidence="2">
    <location>
        <begin position="168"/>
        <end position="231"/>
    </location>
</feature>
<dbReference type="InterPro" id="IPR019019">
    <property type="entry name" value="H-type_lectin_domain"/>
</dbReference>
<evidence type="ECO:0000259" key="2">
    <source>
        <dbReference type="Pfam" id="PF09458"/>
    </source>
</evidence>
<gene>
    <name evidence="3" type="ORF">DOTSEDRAFT_22724</name>
</gene>
<sequence>MASWNQKQWQQDMAESPRRAGLSSHSSFLDDRAVGFTHVKTPAVDRGLFRLTGTQDGTQAGRGGSRVVALPAGRYQRPPQLAKGLKACHLNHENRDRDNVRAIDLELDVITHPRNTSAMLPVIQARNSGCSTKLIYDAEMTWMEAKQGAKDCMILTTRWDLTSGESKKKIAFPRAFEGELEVLCWIKDFRFRTWCDTASYTLDVKASNVTATGFTAVAKGSRNTQRLTTTWIIHRKGKPKVASGTFRTLGDGPASNTGRIAFPRGAFIRKPTVLVALSGFDLAGDGDLSIGTYATSVSPGGFDWHLNTGADDSREALRSAEGTYIALGFV</sequence>
<dbReference type="Gene3D" id="2.60.40.2080">
    <property type="match status" value="2"/>
</dbReference>
<evidence type="ECO:0000313" key="3">
    <source>
        <dbReference type="EMBL" id="EME46680.1"/>
    </source>
</evidence>
<reference evidence="4" key="1">
    <citation type="journal article" date="2012" name="PLoS Genet.">
        <title>The genomes of the fungal plant pathogens Cladosporium fulvum and Dothistroma septosporum reveal adaptation to different hosts and lifestyles but also signatures of common ancestry.</title>
        <authorList>
            <person name="de Wit P.J.G.M."/>
            <person name="van der Burgt A."/>
            <person name="Oekmen B."/>
            <person name="Stergiopoulos I."/>
            <person name="Abd-Elsalam K.A."/>
            <person name="Aerts A.L."/>
            <person name="Bahkali A.H."/>
            <person name="Beenen H.G."/>
            <person name="Chettri P."/>
            <person name="Cox M.P."/>
            <person name="Datema E."/>
            <person name="de Vries R.P."/>
            <person name="Dhillon B."/>
            <person name="Ganley A.R."/>
            <person name="Griffiths S.A."/>
            <person name="Guo Y."/>
            <person name="Hamelin R.C."/>
            <person name="Henrissat B."/>
            <person name="Kabir M.S."/>
            <person name="Jashni M.K."/>
            <person name="Kema G."/>
            <person name="Klaubauf S."/>
            <person name="Lapidus A."/>
            <person name="Levasseur A."/>
            <person name="Lindquist E."/>
            <person name="Mehrabi R."/>
            <person name="Ohm R.A."/>
            <person name="Owen T.J."/>
            <person name="Salamov A."/>
            <person name="Schwelm A."/>
            <person name="Schijlen E."/>
            <person name="Sun H."/>
            <person name="van den Burg H.A."/>
            <person name="van Ham R.C.H.J."/>
            <person name="Zhang S."/>
            <person name="Goodwin S.B."/>
            <person name="Grigoriev I.V."/>
            <person name="Collemare J."/>
            <person name="Bradshaw R.E."/>
        </authorList>
    </citation>
    <scope>NUCLEOTIDE SEQUENCE [LARGE SCALE GENOMIC DNA]</scope>
    <source>
        <strain evidence="4">NZE10 / CBS 128990</strain>
    </source>
</reference>
<evidence type="ECO:0000256" key="1">
    <source>
        <dbReference type="SAM" id="MobiDB-lite"/>
    </source>
</evidence>
<feature type="domain" description="H-type lectin" evidence="2">
    <location>
        <begin position="259"/>
        <end position="326"/>
    </location>
</feature>
<protein>
    <recommendedName>
        <fullName evidence="2">H-type lectin domain-containing protein</fullName>
    </recommendedName>
</protein>
<organism evidence="3 4">
    <name type="scientific">Dothistroma septosporum (strain NZE10 / CBS 128990)</name>
    <name type="common">Red band needle blight fungus</name>
    <name type="synonym">Mycosphaerella pini</name>
    <dbReference type="NCBI Taxonomy" id="675120"/>
    <lineage>
        <taxon>Eukaryota</taxon>
        <taxon>Fungi</taxon>
        <taxon>Dikarya</taxon>
        <taxon>Ascomycota</taxon>
        <taxon>Pezizomycotina</taxon>
        <taxon>Dothideomycetes</taxon>
        <taxon>Dothideomycetidae</taxon>
        <taxon>Mycosphaerellales</taxon>
        <taxon>Mycosphaerellaceae</taxon>
        <taxon>Dothistroma</taxon>
    </lineage>
</organism>
<reference evidence="3 4" key="2">
    <citation type="journal article" date="2012" name="PLoS Pathog.">
        <title>Diverse lifestyles and strategies of plant pathogenesis encoded in the genomes of eighteen Dothideomycetes fungi.</title>
        <authorList>
            <person name="Ohm R.A."/>
            <person name="Feau N."/>
            <person name="Henrissat B."/>
            <person name="Schoch C.L."/>
            <person name="Horwitz B.A."/>
            <person name="Barry K.W."/>
            <person name="Condon B.J."/>
            <person name="Copeland A.C."/>
            <person name="Dhillon B."/>
            <person name="Glaser F."/>
            <person name="Hesse C.N."/>
            <person name="Kosti I."/>
            <person name="LaButti K."/>
            <person name="Lindquist E.A."/>
            <person name="Lucas S."/>
            <person name="Salamov A.A."/>
            <person name="Bradshaw R.E."/>
            <person name="Ciuffetti L."/>
            <person name="Hamelin R.C."/>
            <person name="Kema G.H.J."/>
            <person name="Lawrence C."/>
            <person name="Scott J.A."/>
            <person name="Spatafora J.W."/>
            <person name="Turgeon B.G."/>
            <person name="de Wit P.J.G.M."/>
            <person name="Zhong S."/>
            <person name="Goodwin S.B."/>
            <person name="Grigoriev I.V."/>
        </authorList>
    </citation>
    <scope>NUCLEOTIDE SEQUENCE [LARGE SCALE GENOMIC DNA]</scope>
    <source>
        <strain evidence="4">NZE10 / CBS 128990</strain>
    </source>
</reference>
<dbReference type="GO" id="GO:0007155">
    <property type="term" value="P:cell adhesion"/>
    <property type="evidence" value="ECO:0007669"/>
    <property type="project" value="InterPro"/>
</dbReference>
<dbReference type="OrthoDB" id="291007at2759"/>
<dbReference type="InterPro" id="IPR037221">
    <property type="entry name" value="H-type_lectin_dom_sf"/>
</dbReference>
<dbReference type="SUPFAM" id="SSF141086">
    <property type="entry name" value="Agglutinin HPA-like"/>
    <property type="match status" value="2"/>
</dbReference>
<dbReference type="STRING" id="675120.N1PWD7"/>
<dbReference type="Pfam" id="PF09458">
    <property type="entry name" value="H_lectin"/>
    <property type="match status" value="2"/>
</dbReference>
<dbReference type="GO" id="GO:0030246">
    <property type="term" value="F:carbohydrate binding"/>
    <property type="evidence" value="ECO:0007669"/>
    <property type="project" value="InterPro"/>
</dbReference>